<comment type="caution">
    <text evidence="2">The sequence shown here is derived from an EMBL/GenBank/DDBJ whole genome shotgun (WGS) entry which is preliminary data.</text>
</comment>
<feature type="transmembrane region" description="Helical" evidence="1">
    <location>
        <begin position="38"/>
        <end position="57"/>
    </location>
</feature>
<reference evidence="2 3" key="1">
    <citation type="submission" date="2016-11" db="EMBL/GenBank/DDBJ databases">
        <title>Paenibacillus species isolates.</title>
        <authorList>
            <person name="Beno S.M."/>
        </authorList>
    </citation>
    <scope>NUCLEOTIDE SEQUENCE [LARGE SCALE GENOMIC DNA]</scope>
    <source>
        <strain evidence="2 3">FSL F4-0100</strain>
    </source>
</reference>
<dbReference type="RefSeq" id="WP_015735329.1">
    <property type="nucleotide sequence ID" value="NZ_JAMAVI010000001.1"/>
</dbReference>
<evidence type="ECO:0000313" key="2">
    <source>
        <dbReference type="EMBL" id="OME92219.1"/>
    </source>
</evidence>
<dbReference type="Proteomes" id="UP000187074">
    <property type="component" value="Unassembled WGS sequence"/>
</dbReference>
<proteinExistence type="predicted"/>
<accession>A0A1R1B100</accession>
<protein>
    <submittedName>
        <fullName evidence="2">Uncharacterized protein</fullName>
    </submittedName>
</protein>
<feature type="transmembrane region" description="Helical" evidence="1">
    <location>
        <begin position="7"/>
        <end position="26"/>
    </location>
</feature>
<name>A0A1R1B100_PAELA</name>
<keyword evidence="1" id="KW-1133">Transmembrane helix</keyword>
<keyword evidence="1" id="KW-0472">Membrane</keyword>
<evidence type="ECO:0000256" key="1">
    <source>
        <dbReference type="SAM" id="Phobius"/>
    </source>
</evidence>
<evidence type="ECO:0000313" key="3">
    <source>
        <dbReference type="Proteomes" id="UP000187074"/>
    </source>
</evidence>
<sequence length="60" mass="6254">MSKFLSYLGGVIGGFGLIYVPVSELLSSLEPVLDTVGIISVIVFSIALIVNGVRSLISKA</sequence>
<dbReference type="EMBL" id="MRTF01000005">
    <property type="protein sequence ID" value="OME92219.1"/>
    <property type="molecule type" value="Genomic_DNA"/>
</dbReference>
<organism evidence="2 3">
    <name type="scientific">Paenibacillus lautus</name>
    <name type="common">Bacillus lautus</name>
    <dbReference type="NCBI Taxonomy" id="1401"/>
    <lineage>
        <taxon>Bacteria</taxon>
        <taxon>Bacillati</taxon>
        <taxon>Bacillota</taxon>
        <taxon>Bacilli</taxon>
        <taxon>Bacillales</taxon>
        <taxon>Paenibacillaceae</taxon>
        <taxon>Paenibacillus</taxon>
    </lineage>
</organism>
<gene>
    <name evidence="2" type="ORF">BK123_16555</name>
</gene>
<keyword evidence="1" id="KW-0812">Transmembrane</keyword>
<dbReference type="AlphaFoldDB" id="A0A1R1B100"/>